<reference evidence="2 3" key="1">
    <citation type="submission" date="2022-04" db="EMBL/GenBank/DDBJ databases">
        <title>Positive selection, recombination, and allopatry shape intraspecific diversity of widespread and dominant cyanobacteria.</title>
        <authorList>
            <person name="Wei J."/>
            <person name="Shu W."/>
            <person name="Hu C."/>
        </authorList>
    </citation>
    <scope>NUCLEOTIDE SEQUENCE [LARGE SCALE GENOMIC DNA]</scope>
    <source>
        <strain evidence="2 3">GB2-A4</strain>
    </source>
</reference>
<feature type="transmembrane region" description="Helical" evidence="1">
    <location>
        <begin position="142"/>
        <end position="163"/>
    </location>
</feature>
<keyword evidence="1" id="KW-0472">Membrane</keyword>
<dbReference type="PANTHER" id="PTHR36844">
    <property type="entry name" value="PROTEASE PRSW"/>
    <property type="match status" value="1"/>
</dbReference>
<evidence type="ECO:0000313" key="2">
    <source>
        <dbReference type="EMBL" id="MEP0818787.1"/>
    </source>
</evidence>
<dbReference type="InterPro" id="IPR026898">
    <property type="entry name" value="PrsW"/>
</dbReference>
<dbReference type="EMBL" id="JAMPKM010000010">
    <property type="protein sequence ID" value="MEP0818787.1"/>
    <property type="molecule type" value="Genomic_DNA"/>
</dbReference>
<dbReference type="Pfam" id="PF13367">
    <property type="entry name" value="PrsW-protease"/>
    <property type="match status" value="1"/>
</dbReference>
<feature type="transmembrane region" description="Helical" evidence="1">
    <location>
        <begin position="6"/>
        <end position="22"/>
    </location>
</feature>
<keyword evidence="1" id="KW-1133">Transmembrane helix</keyword>
<keyword evidence="2" id="KW-0482">Metalloprotease</keyword>
<evidence type="ECO:0000313" key="3">
    <source>
        <dbReference type="Proteomes" id="UP001464891"/>
    </source>
</evidence>
<comment type="caution">
    <text evidence="2">The sequence shown here is derived from an EMBL/GenBank/DDBJ whole genome shotgun (WGS) entry which is preliminary data.</text>
</comment>
<dbReference type="GO" id="GO:0008237">
    <property type="term" value="F:metallopeptidase activity"/>
    <property type="evidence" value="ECO:0007669"/>
    <property type="project" value="UniProtKB-KW"/>
</dbReference>
<organism evidence="2 3">
    <name type="scientific">Trichocoleus desertorum GB2-A4</name>
    <dbReference type="NCBI Taxonomy" id="2933944"/>
    <lineage>
        <taxon>Bacteria</taxon>
        <taxon>Bacillati</taxon>
        <taxon>Cyanobacteriota</taxon>
        <taxon>Cyanophyceae</taxon>
        <taxon>Leptolyngbyales</taxon>
        <taxon>Trichocoleusaceae</taxon>
        <taxon>Trichocoleus</taxon>
    </lineage>
</organism>
<proteinExistence type="predicted"/>
<keyword evidence="2" id="KW-0645">Protease</keyword>
<feature type="transmembrane region" description="Helical" evidence="1">
    <location>
        <begin position="213"/>
        <end position="233"/>
    </location>
</feature>
<evidence type="ECO:0000256" key="1">
    <source>
        <dbReference type="SAM" id="Phobius"/>
    </source>
</evidence>
<feature type="transmembrane region" description="Helical" evidence="1">
    <location>
        <begin position="254"/>
        <end position="275"/>
    </location>
</feature>
<dbReference type="Proteomes" id="UP001464891">
    <property type="component" value="Unassembled WGS sequence"/>
</dbReference>
<sequence>MDVYTLIFWAIAPPLLALVYYCRQVRPVPALPQLLLGFLLGGPVGLMALGLEWGFEFLAQSILPWQQITRSLLGAGLRQLLEIGPIEEGSKLAGVLLLLVGLRKWQPRSPSSSTILLCTIAVALGFTAEENLFYLFNGVASIFDRIIGVAVHAWFSAPWGYVLGLTLHRRHTLGLFFKRDWRELLIAWLNAVACHALVNTLSIAWRYDPPIQLLSYGLFPFFLWMAWRLNNLLRRSQNQPLPTLISGTTQPERYWQSGLVLFALLLGGNAIFGWFLLGRSFSSVSWSQLIATPDLLQFALSRFALNLIPAAIAWFIYRYLRHRGDRPQS</sequence>
<keyword evidence="1" id="KW-0812">Transmembrane</keyword>
<dbReference type="PANTHER" id="PTHR36844:SF1">
    <property type="entry name" value="PROTEASE PRSW"/>
    <property type="match status" value="1"/>
</dbReference>
<feature type="transmembrane region" description="Helical" evidence="1">
    <location>
        <begin position="34"/>
        <end position="55"/>
    </location>
</feature>
<keyword evidence="3" id="KW-1185">Reference proteome</keyword>
<dbReference type="RefSeq" id="WP_190433326.1">
    <property type="nucleotide sequence ID" value="NZ_JAMPKM010000010.1"/>
</dbReference>
<feature type="transmembrane region" description="Helical" evidence="1">
    <location>
        <begin position="295"/>
        <end position="317"/>
    </location>
</feature>
<feature type="transmembrane region" description="Helical" evidence="1">
    <location>
        <begin position="184"/>
        <end position="207"/>
    </location>
</feature>
<protein>
    <submittedName>
        <fullName evidence="2">PrsW family intramembrane metalloprotease</fullName>
    </submittedName>
</protein>
<gene>
    <name evidence="2" type="ORF">NC998_16940</name>
</gene>
<keyword evidence="2" id="KW-0378">Hydrolase</keyword>
<accession>A0ABV0JAJ6</accession>
<name>A0ABV0JAJ6_9CYAN</name>